<comment type="similarity">
    <text evidence="1">Belongs to the HdrC family.</text>
</comment>
<dbReference type="PROSITE" id="PS51379">
    <property type="entry name" value="4FE4S_FER_2"/>
    <property type="match status" value="1"/>
</dbReference>
<name>A0A7C5TGA8_9CREN</name>
<dbReference type="Gene3D" id="1.10.1060.10">
    <property type="entry name" value="Alpha-helical ferredoxin"/>
    <property type="match status" value="1"/>
</dbReference>
<dbReference type="SUPFAM" id="SSF46548">
    <property type="entry name" value="alpha-helical ferredoxin"/>
    <property type="match status" value="1"/>
</dbReference>
<sequence length="168" mass="19013">MNVYGDVMVGNQLLVSLETAKACYTCFKCVGICPVGLRPNMFVKAYVGSIVSEFRDIYESIIRDSSIWVCAKCLKCVEICPQHVPIIEVIEYLQYMASKHGVVPKAYLNMIENVVDTYIAFSSQTIVTREGDIYLTEDVRNTWGLNPLPNTQDIEGFRRRLKEIEEAG</sequence>
<dbReference type="PANTHER" id="PTHR43255">
    <property type="entry name" value="IRON-SULFUR-BINDING OXIDOREDUCTASE FADF-RELATED-RELATED"/>
    <property type="match status" value="1"/>
</dbReference>
<feature type="domain" description="4Fe-4S ferredoxin-type" evidence="2">
    <location>
        <begin position="59"/>
        <end position="90"/>
    </location>
</feature>
<dbReference type="GO" id="GO:0051536">
    <property type="term" value="F:iron-sulfur cluster binding"/>
    <property type="evidence" value="ECO:0007669"/>
    <property type="project" value="InterPro"/>
</dbReference>
<dbReference type="Pfam" id="PF13183">
    <property type="entry name" value="Fer4_8"/>
    <property type="match status" value="1"/>
</dbReference>
<dbReference type="InterPro" id="IPR017900">
    <property type="entry name" value="4Fe4S_Fe_S_CS"/>
</dbReference>
<reference evidence="3" key="1">
    <citation type="journal article" date="2020" name="mSystems">
        <title>Genome- and Community-Level Interaction Insights into Carbon Utilization and Element Cycling Functions of Hydrothermarchaeota in Hydrothermal Sediment.</title>
        <authorList>
            <person name="Zhou Z."/>
            <person name="Liu Y."/>
            <person name="Xu W."/>
            <person name="Pan J."/>
            <person name="Luo Z.H."/>
            <person name="Li M."/>
        </authorList>
    </citation>
    <scope>NUCLEOTIDE SEQUENCE [LARGE SCALE GENOMIC DNA]</scope>
    <source>
        <strain evidence="3">SpSt-1121</strain>
    </source>
</reference>
<protein>
    <submittedName>
        <fullName evidence="3">4Fe-4S dicluster domain-containing protein</fullName>
    </submittedName>
</protein>
<proteinExistence type="inferred from homology"/>
<comment type="caution">
    <text evidence="3">The sequence shown here is derived from an EMBL/GenBank/DDBJ whole genome shotgun (WGS) entry which is preliminary data.</text>
</comment>
<dbReference type="PANTHER" id="PTHR43255:SF2">
    <property type="entry name" value="HETERODISULFIDE REDUCTASE RELATED PROTEIN"/>
    <property type="match status" value="1"/>
</dbReference>
<dbReference type="InterPro" id="IPR051460">
    <property type="entry name" value="HdrC_iron-sulfur_subunit"/>
</dbReference>
<dbReference type="GO" id="GO:0016491">
    <property type="term" value="F:oxidoreductase activity"/>
    <property type="evidence" value="ECO:0007669"/>
    <property type="project" value="UniProtKB-ARBA"/>
</dbReference>
<dbReference type="InterPro" id="IPR009051">
    <property type="entry name" value="Helical_ferredxn"/>
</dbReference>
<evidence type="ECO:0000313" key="3">
    <source>
        <dbReference type="EMBL" id="HHP81878.1"/>
    </source>
</evidence>
<dbReference type="EMBL" id="DRZI01000186">
    <property type="protein sequence ID" value="HHP81878.1"/>
    <property type="molecule type" value="Genomic_DNA"/>
</dbReference>
<dbReference type="PROSITE" id="PS00198">
    <property type="entry name" value="4FE4S_FER_1"/>
    <property type="match status" value="1"/>
</dbReference>
<evidence type="ECO:0000259" key="2">
    <source>
        <dbReference type="PROSITE" id="PS51379"/>
    </source>
</evidence>
<organism evidence="3">
    <name type="scientific">Ignisphaera aggregans</name>
    <dbReference type="NCBI Taxonomy" id="334771"/>
    <lineage>
        <taxon>Archaea</taxon>
        <taxon>Thermoproteota</taxon>
        <taxon>Thermoprotei</taxon>
        <taxon>Desulfurococcales</taxon>
        <taxon>Desulfurococcaceae</taxon>
        <taxon>Ignisphaera</taxon>
    </lineage>
</organism>
<accession>A0A7C5TGA8</accession>
<gene>
    <name evidence="3" type="ORF">ENM84_04355</name>
</gene>
<evidence type="ECO:0000256" key="1">
    <source>
        <dbReference type="ARBA" id="ARBA00007097"/>
    </source>
</evidence>
<dbReference type="GO" id="GO:0005886">
    <property type="term" value="C:plasma membrane"/>
    <property type="evidence" value="ECO:0007669"/>
    <property type="project" value="TreeGrafter"/>
</dbReference>
<dbReference type="AlphaFoldDB" id="A0A7C5TGA8"/>
<dbReference type="InterPro" id="IPR017896">
    <property type="entry name" value="4Fe4S_Fe-S-bd"/>
</dbReference>